<protein>
    <submittedName>
        <fullName evidence="1">Uncharacterized protein</fullName>
    </submittedName>
</protein>
<proteinExistence type="predicted"/>
<dbReference type="KEGG" id="mgau:MGALJ_29530"/>
<sequence length="74" mass="7849">MLTDIASPTTPCDHPNSWCSGFIITPGTERKPAAPRIATKLTAATTQAQWTLGTVRRAAVDVTASLWFTTACGD</sequence>
<accession>A0A9W4BJ53</accession>
<gene>
    <name evidence="1" type="ORF">MGALJ_29530</name>
</gene>
<dbReference type="Proteomes" id="UP000465785">
    <property type="component" value="Chromosome"/>
</dbReference>
<evidence type="ECO:0000313" key="2">
    <source>
        <dbReference type="Proteomes" id="UP000465785"/>
    </source>
</evidence>
<evidence type="ECO:0000313" key="1">
    <source>
        <dbReference type="EMBL" id="BBY93284.1"/>
    </source>
</evidence>
<name>A0A9W4BJ53_9MYCO</name>
<reference evidence="1 2" key="1">
    <citation type="journal article" date="2019" name="Emerg. Microbes Infect.">
        <title>Comprehensive subspecies identification of 175 nontuberculous mycobacteria species based on 7547 genomic profiles.</title>
        <authorList>
            <person name="Matsumoto Y."/>
            <person name="Kinjo T."/>
            <person name="Motooka D."/>
            <person name="Nabeya D."/>
            <person name="Jung N."/>
            <person name="Uechi K."/>
            <person name="Horii T."/>
            <person name="Iida T."/>
            <person name="Fujita J."/>
            <person name="Nakamura S."/>
        </authorList>
    </citation>
    <scope>NUCLEOTIDE SEQUENCE [LARGE SCALE GENOMIC DNA]</scope>
    <source>
        <strain evidence="1 2">JCM 6399</strain>
    </source>
</reference>
<keyword evidence="2" id="KW-1185">Reference proteome</keyword>
<organism evidence="1 2">
    <name type="scientific">Mycobacterium gallinarum</name>
    <dbReference type="NCBI Taxonomy" id="39689"/>
    <lineage>
        <taxon>Bacteria</taxon>
        <taxon>Bacillati</taxon>
        <taxon>Actinomycetota</taxon>
        <taxon>Actinomycetes</taxon>
        <taxon>Mycobacteriales</taxon>
        <taxon>Mycobacteriaceae</taxon>
        <taxon>Mycobacterium</taxon>
    </lineage>
</organism>
<dbReference type="EMBL" id="AP022601">
    <property type="protein sequence ID" value="BBY93284.1"/>
    <property type="molecule type" value="Genomic_DNA"/>
</dbReference>
<dbReference type="AlphaFoldDB" id="A0A9W4BJ53"/>